<protein>
    <submittedName>
        <fullName evidence="2">Uncharacterized protein</fullName>
    </submittedName>
</protein>
<feature type="region of interest" description="Disordered" evidence="1">
    <location>
        <begin position="70"/>
        <end position="92"/>
    </location>
</feature>
<dbReference type="EMBL" id="JAHRHY010000003">
    <property type="protein sequence ID" value="KAG9070899.1"/>
    <property type="molecule type" value="Genomic_DNA"/>
</dbReference>
<accession>A0A9P8BVV8</accession>
<evidence type="ECO:0000313" key="2">
    <source>
        <dbReference type="EMBL" id="KAG9070899.1"/>
    </source>
</evidence>
<proteinExistence type="predicted"/>
<evidence type="ECO:0000256" key="1">
    <source>
        <dbReference type="SAM" id="MobiDB-lite"/>
    </source>
</evidence>
<name>A0A9P8BVV8_9FUNG</name>
<feature type="compositionally biased region" description="Basic residues" evidence="1">
    <location>
        <begin position="19"/>
        <end position="28"/>
    </location>
</feature>
<sequence>MSAESIDSSTLTSADNKLTHSHQNRPRKHSADSRNRREVIALDGQMFESAPAQEDPSAAVLHLQNYRKNNNIIDPKGHGREQSNVAKSPAKL</sequence>
<reference evidence="2" key="1">
    <citation type="submission" date="2021-06" db="EMBL/GenBank/DDBJ databases">
        <title>Genome Sequence of Mortierella hyaline Strain SCG-10, a Cold-Adapted, Nitrate-Reducing Fungus Isolated from Soil in Minnesota, USA.</title>
        <authorList>
            <person name="Aldossari N."/>
        </authorList>
    </citation>
    <scope>NUCLEOTIDE SEQUENCE</scope>
    <source>
        <strain evidence="2">SCG-10</strain>
    </source>
</reference>
<feature type="region of interest" description="Disordered" evidence="1">
    <location>
        <begin position="1"/>
        <end position="38"/>
    </location>
</feature>
<comment type="caution">
    <text evidence="2">The sequence shown here is derived from an EMBL/GenBank/DDBJ whole genome shotgun (WGS) entry which is preliminary data.</text>
</comment>
<evidence type="ECO:0000313" key="3">
    <source>
        <dbReference type="Proteomes" id="UP000707451"/>
    </source>
</evidence>
<feature type="compositionally biased region" description="Polar residues" evidence="1">
    <location>
        <begin position="1"/>
        <end position="16"/>
    </location>
</feature>
<feature type="compositionally biased region" description="Basic and acidic residues" evidence="1">
    <location>
        <begin position="29"/>
        <end position="38"/>
    </location>
</feature>
<keyword evidence="3" id="KW-1185">Reference proteome</keyword>
<dbReference type="Proteomes" id="UP000707451">
    <property type="component" value="Unassembled WGS sequence"/>
</dbReference>
<organism evidence="2 3">
    <name type="scientific">Linnemannia hyalina</name>
    <dbReference type="NCBI Taxonomy" id="64524"/>
    <lineage>
        <taxon>Eukaryota</taxon>
        <taxon>Fungi</taxon>
        <taxon>Fungi incertae sedis</taxon>
        <taxon>Mucoromycota</taxon>
        <taxon>Mortierellomycotina</taxon>
        <taxon>Mortierellomycetes</taxon>
        <taxon>Mortierellales</taxon>
        <taxon>Mortierellaceae</taxon>
        <taxon>Linnemannia</taxon>
    </lineage>
</organism>
<gene>
    <name evidence="2" type="ORF">KI688_008441</name>
</gene>
<dbReference type="AlphaFoldDB" id="A0A9P8BVV8"/>